<evidence type="ECO:0000256" key="3">
    <source>
        <dbReference type="ARBA" id="ARBA00022759"/>
    </source>
</evidence>
<dbReference type="GO" id="GO:0043571">
    <property type="term" value="P:maintenance of CRISPR repeat elements"/>
    <property type="evidence" value="ECO:0007669"/>
    <property type="project" value="InterPro"/>
</dbReference>
<evidence type="ECO:0000313" key="8">
    <source>
        <dbReference type="EMBL" id="OHA34862.1"/>
    </source>
</evidence>
<dbReference type="GO" id="GO:0006351">
    <property type="term" value="P:DNA-templated transcription"/>
    <property type="evidence" value="ECO:0007669"/>
    <property type="project" value="TreeGrafter"/>
</dbReference>
<dbReference type="GO" id="GO:0004521">
    <property type="term" value="F:RNA endonuclease activity"/>
    <property type="evidence" value="ECO:0007669"/>
    <property type="project" value="InterPro"/>
</dbReference>
<dbReference type="Gene3D" id="3.30.70.2650">
    <property type="match status" value="1"/>
</dbReference>
<dbReference type="STRING" id="1802319.A2928_01530"/>
<keyword evidence="4" id="KW-0378">Hydrolase</keyword>
<dbReference type="InterPro" id="IPR021127">
    <property type="entry name" value="CRISPR_associated_Cas2"/>
</dbReference>
<gene>
    <name evidence="8" type="ORF">A2928_01530</name>
</gene>
<reference evidence="8 9" key="1">
    <citation type="journal article" date="2016" name="Nat. Commun.">
        <title>Thousands of microbial genomes shed light on interconnected biogeochemical processes in an aquifer system.</title>
        <authorList>
            <person name="Anantharaman K."/>
            <person name="Brown C.T."/>
            <person name="Hug L.A."/>
            <person name="Sharon I."/>
            <person name="Castelle C.J."/>
            <person name="Probst A.J."/>
            <person name="Thomas B.C."/>
            <person name="Singh A."/>
            <person name="Wilkins M.J."/>
            <person name="Karaoz U."/>
            <person name="Brodie E.L."/>
            <person name="Williams K.H."/>
            <person name="Hubbard S.S."/>
            <person name="Banfield J.F."/>
        </authorList>
    </citation>
    <scope>NUCLEOTIDE SEQUENCE [LARGE SCALE GENOMIC DNA]</scope>
</reference>
<organism evidence="8 9">
    <name type="scientific">Candidatus Taylorbacteria bacterium RIFCSPLOWO2_01_FULL_45_15b</name>
    <dbReference type="NCBI Taxonomy" id="1802319"/>
    <lineage>
        <taxon>Bacteria</taxon>
        <taxon>Candidatus Tayloriibacteriota</taxon>
    </lineage>
</organism>
<keyword evidence="5" id="KW-0460">Magnesium</keyword>
<dbReference type="InterPro" id="IPR048846">
    <property type="entry name" value="PaaX-like_central"/>
</dbReference>
<keyword evidence="1" id="KW-0540">Nuclease</keyword>
<dbReference type="Pfam" id="PF20803">
    <property type="entry name" value="PaaX_M"/>
    <property type="match status" value="1"/>
</dbReference>
<dbReference type="PANTHER" id="PTHR30319:SF1">
    <property type="entry name" value="TRANSCRIPTIONAL REPRESSOR PAAX"/>
    <property type="match status" value="1"/>
</dbReference>
<dbReference type="EMBL" id="MHRX01000004">
    <property type="protein sequence ID" value="OHA34862.1"/>
    <property type="molecule type" value="Genomic_DNA"/>
</dbReference>
<evidence type="ECO:0000256" key="1">
    <source>
        <dbReference type="ARBA" id="ARBA00022722"/>
    </source>
</evidence>
<dbReference type="Proteomes" id="UP000176221">
    <property type="component" value="Unassembled WGS sequence"/>
</dbReference>
<protein>
    <submittedName>
        <fullName evidence="8">CRISPR-associated endonuclease Cas2</fullName>
    </submittedName>
</protein>
<name>A0A1G2NHP3_9BACT</name>
<keyword evidence="3 8" id="KW-0255">Endonuclease</keyword>
<evidence type="ECO:0000256" key="2">
    <source>
        <dbReference type="ARBA" id="ARBA00022723"/>
    </source>
</evidence>
<keyword evidence="6" id="KW-0051">Antiviral defense</keyword>
<evidence type="ECO:0000256" key="5">
    <source>
        <dbReference type="ARBA" id="ARBA00022842"/>
    </source>
</evidence>
<proteinExistence type="predicted"/>
<dbReference type="AlphaFoldDB" id="A0A1G2NHP3"/>
<evidence type="ECO:0000259" key="7">
    <source>
        <dbReference type="Pfam" id="PF20803"/>
    </source>
</evidence>
<accession>A0A1G2NHP3</accession>
<dbReference type="NCBIfam" id="TIGR01573">
    <property type="entry name" value="cas2"/>
    <property type="match status" value="1"/>
</dbReference>
<evidence type="ECO:0000256" key="4">
    <source>
        <dbReference type="ARBA" id="ARBA00022801"/>
    </source>
</evidence>
<dbReference type="PANTHER" id="PTHR30319">
    <property type="entry name" value="PHENYLACETIC ACID REGULATOR-RELATED TRANSCRIPTIONAL REPRESSOR"/>
    <property type="match status" value="1"/>
</dbReference>
<evidence type="ECO:0000256" key="6">
    <source>
        <dbReference type="ARBA" id="ARBA00023118"/>
    </source>
</evidence>
<feature type="domain" description="Transcriptional repressor PaaX-like central Cas2-like" evidence="7">
    <location>
        <begin position="105"/>
        <end position="177"/>
    </location>
</feature>
<keyword evidence="2" id="KW-0479">Metal-binding</keyword>
<comment type="caution">
    <text evidence="8">The sequence shown here is derived from an EMBL/GenBank/DDBJ whole genome shotgun (WGS) entry which is preliminary data.</text>
</comment>
<dbReference type="SUPFAM" id="SSF143430">
    <property type="entry name" value="TTP0101/SSO1404-like"/>
    <property type="match status" value="1"/>
</dbReference>
<sequence>MIKKKNKQKIGYVQQKILLLLLGGVLLGLTQSPKRYYRTFTVLRKEWQSINRRALDDAINALYRSQLIEMKENADGTTTALLSKRGRQFAITRNIRHLKIQRMSTWDKKWRIVIFDIPESSKTSRDSLRLHLKQMGFIELQKSVFVCPWQCANELDFIIEYHNLRKYVRSIIAETIDNELALKKEFKL</sequence>
<evidence type="ECO:0000313" key="9">
    <source>
        <dbReference type="Proteomes" id="UP000176221"/>
    </source>
</evidence>